<feature type="modified residue" description="4-aspartylphosphate" evidence="7">
    <location>
        <position position="55"/>
    </location>
</feature>
<feature type="domain" description="Sigma-54 factor interaction" evidence="8">
    <location>
        <begin position="138"/>
        <end position="363"/>
    </location>
</feature>
<dbReference type="SUPFAM" id="SSF46689">
    <property type="entry name" value="Homeodomain-like"/>
    <property type="match status" value="1"/>
</dbReference>
<dbReference type="InterPro" id="IPR025662">
    <property type="entry name" value="Sigma_54_int_dom_ATP-bd_1"/>
</dbReference>
<gene>
    <name evidence="10" type="ORF">SAMN06296036_11121</name>
</gene>
<dbReference type="GO" id="GO:0043565">
    <property type="term" value="F:sequence-specific DNA binding"/>
    <property type="evidence" value="ECO:0007669"/>
    <property type="project" value="InterPro"/>
</dbReference>
<dbReference type="GO" id="GO:0006355">
    <property type="term" value="P:regulation of DNA-templated transcription"/>
    <property type="evidence" value="ECO:0007669"/>
    <property type="project" value="InterPro"/>
</dbReference>
<dbReference type="PANTHER" id="PTHR32071">
    <property type="entry name" value="TRANSCRIPTIONAL REGULATORY PROTEIN"/>
    <property type="match status" value="1"/>
</dbReference>
<dbReference type="Pfam" id="PF00072">
    <property type="entry name" value="Response_reg"/>
    <property type="match status" value="1"/>
</dbReference>
<dbReference type="PROSITE" id="PS00675">
    <property type="entry name" value="SIGMA54_INTERACT_1"/>
    <property type="match status" value="1"/>
</dbReference>
<evidence type="ECO:0000259" key="8">
    <source>
        <dbReference type="PROSITE" id="PS50045"/>
    </source>
</evidence>
<dbReference type="Gene3D" id="3.40.50.2300">
    <property type="match status" value="1"/>
</dbReference>
<dbReference type="PROSITE" id="PS50110">
    <property type="entry name" value="RESPONSE_REGULATORY"/>
    <property type="match status" value="1"/>
</dbReference>
<evidence type="ECO:0000256" key="5">
    <source>
        <dbReference type="ARBA" id="ARBA00023015"/>
    </source>
</evidence>
<dbReference type="InterPro" id="IPR002078">
    <property type="entry name" value="Sigma_54_int"/>
</dbReference>
<keyword evidence="11" id="KW-1185">Reference proteome</keyword>
<dbReference type="InterPro" id="IPR011006">
    <property type="entry name" value="CheY-like_superfamily"/>
</dbReference>
<evidence type="ECO:0000259" key="9">
    <source>
        <dbReference type="PROSITE" id="PS50110"/>
    </source>
</evidence>
<evidence type="ECO:0000256" key="6">
    <source>
        <dbReference type="ARBA" id="ARBA00023163"/>
    </source>
</evidence>
<keyword evidence="1 7" id="KW-0597">Phosphoprotein</keyword>
<dbReference type="GO" id="GO:0005524">
    <property type="term" value="F:ATP binding"/>
    <property type="evidence" value="ECO:0007669"/>
    <property type="project" value="UniProtKB-KW"/>
</dbReference>
<dbReference type="SMART" id="SM00382">
    <property type="entry name" value="AAA"/>
    <property type="match status" value="1"/>
</dbReference>
<dbReference type="AlphaFoldDB" id="A0A1Y6C121"/>
<dbReference type="FunFam" id="3.40.50.300:FF:000006">
    <property type="entry name" value="DNA-binding transcriptional regulator NtrC"/>
    <property type="match status" value="1"/>
</dbReference>
<dbReference type="FunFam" id="3.40.50.2300:FF:000018">
    <property type="entry name" value="DNA-binding transcriptional regulator NtrC"/>
    <property type="match status" value="1"/>
</dbReference>
<keyword evidence="2" id="KW-0547">Nucleotide-binding</keyword>
<dbReference type="CDD" id="cd00009">
    <property type="entry name" value="AAA"/>
    <property type="match status" value="1"/>
</dbReference>
<name>A0A1Y6C121_9BACT</name>
<dbReference type="PROSITE" id="PS50045">
    <property type="entry name" value="SIGMA54_INTERACT_4"/>
    <property type="match status" value="1"/>
</dbReference>
<dbReference type="InterPro" id="IPR009057">
    <property type="entry name" value="Homeodomain-like_sf"/>
</dbReference>
<evidence type="ECO:0000256" key="4">
    <source>
        <dbReference type="ARBA" id="ARBA00023012"/>
    </source>
</evidence>
<sequence length="444" mass="49267">MTQHGKILLVDDDEGLLKLLKMRLVSEGFVVETATDGVQCLQRLDIFEPDVLISDLRMDKIDGMTLFEEVSSRRPFLPVIIITAHGTIPEAVEATQKGVFSFITKPIDKDKLFKVIQKALTQSGKQPDQQKNAWCADIITQSQVMLDLLKKAKLVAQSDSNILLQGESGTGKELLARAIHNASRRKFGPFIAINCAALPGDLLEAELFGTTKNAGNDQKSLFQAAKGGTLFLDEVSEMPLGLQAKLLRVLEERQMRAGGSLSAAAADIRIMSATHQDLEEKVQAGEFREDLFYKLNVIGLSIPTLNQRREDISLLAKSFLQKVASRHKPRVKSFAPKALELICNAQWPGNVRQLYNVVERLVVLSTTSVISESSVREALTPDTEELQSLADAKSEFERQYLIQVLRQAKGNVSQAARAAKRNRTDFYKLMARHNLQPAQFKAQG</sequence>
<dbReference type="SUPFAM" id="SSF52172">
    <property type="entry name" value="CheY-like"/>
    <property type="match status" value="1"/>
</dbReference>
<dbReference type="InterPro" id="IPR001789">
    <property type="entry name" value="Sig_transdc_resp-reg_receiver"/>
</dbReference>
<dbReference type="Pfam" id="PF02954">
    <property type="entry name" value="HTH_8"/>
    <property type="match status" value="1"/>
</dbReference>
<proteinExistence type="predicted"/>
<feature type="domain" description="Response regulatory" evidence="9">
    <location>
        <begin position="6"/>
        <end position="120"/>
    </location>
</feature>
<dbReference type="Gene3D" id="1.10.8.60">
    <property type="match status" value="1"/>
</dbReference>
<dbReference type="Proteomes" id="UP000192907">
    <property type="component" value="Unassembled WGS sequence"/>
</dbReference>
<organism evidence="10 11">
    <name type="scientific">Pseudobacteriovorax antillogorgiicola</name>
    <dbReference type="NCBI Taxonomy" id="1513793"/>
    <lineage>
        <taxon>Bacteria</taxon>
        <taxon>Pseudomonadati</taxon>
        <taxon>Bdellovibrionota</taxon>
        <taxon>Oligoflexia</taxon>
        <taxon>Oligoflexales</taxon>
        <taxon>Pseudobacteriovoracaceae</taxon>
        <taxon>Pseudobacteriovorax</taxon>
    </lineage>
</organism>
<dbReference type="GO" id="GO:0000160">
    <property type="term" value="P:phosphorelay signal transduction system"/>
    <property type="evidence" value="ECO:0007669"/>
    <property type="project" value="UniProtKB-KW"/>
</dbReference>
<keyword evidence="3" id="KW-0067">ATP-binding</keyword>
<dbReference type="Pfam" id="PF00158">
    <property type="entry name" value="Sigma54_activat"/>
    <property type="match status" value="1"/>
</dbReference>
<keyword evidence="6" id="KW-0804">Transcription</keyword>
<reference evidence="11" key="1">
    <citation type="submission" date="2017-04" db="EMBL/GenBank/DDBJ databases">
        <authorList>
            <person name="Varghese N."/>
            <person name="Submissions S."/>
        </authorList>
    </citation>
    <scope>NUCLEOTIDE SEQUENCE [LARGE SCALE GENOMIC DNA]</scope>
    <source>
        <strain evidence="11">RKEM611</strain>
    </source>
</reference>
<dbReference type="InterPro" id="IPR025944">
    <property type="entry name" value="Sigma_54_int_dom_CS"/>
</dbReference>
<keyword evidence="4" id="KW-0902">Two-component regulatory system</keyword>
<evidence type="ECO:0000256" key="7">
    <source>
        <dbReference type="PROSITE-ProRule" id="PRU00169"/>
    </source>
</evidence>
<accession>A0A1Y6C121</accession>
<dbReference type="Pfam" id="PF25601">
    <property type="entry name" value="AAA_lid_14"/>
    <property type="match status" value="1"/>
</dbReference>
<dbReference type="InterPro" id="IPR003593">
    <property type="entry name" value="AAA+_ATPase"/>
</dbReference>
<dbReference type="EMBL" id="FWZT01000011">
    <property type="protein sequence ID" value="SMF36349.1"/>
    <property type="molecule type" value="Genomic_DNA"/>
</dbReference>
<dbReference type="SUPFAM" id="SSF52540">
    <property type="entry name" value="P-loop containing nucleoside triphosphate hydrolases"/>
    <property type="match status" value="1"/>
</dbReference>
<dbReference type="PANTHER" id="PTHR32071:SF116">
    <property type="entry name" value="TRANSCRIPTIONAL REGULATORY PROTEIN GLRR"/>
    <property type="match status" value="1"/>
</dbReference>
<dbReference type="STRING" id="1513793.SAMN06296036_11121"/>
<evidence type="ECO:0000256" key="2">
    <source>
        <dbReference type="ARBA" id="ARBA00022741"/>
    </source>
</evidence>
<dbReference type="Gene3D" id="3.40.50.300">
    <property type="entry name" value="P-loop containing nucleotide triphosphate hydrolases"/>
    <property type="match status" value="1"/>
</dbReference>
<evidence type="ECO:0000313" key="11">
    <source>
        <dbReference type="Proteomes" id="UP000192907"/>
    </source>
</evidence>
<dbReference type="OrthoDB" id="5292919at2"/>
<keyword evidence="5" id="KW-0805">Transcription regulation</keyword>
<dbReference type="RefSeq" id="WP_132320247.1">
    <property type="nucleotide sequence ID" value="NZ_FWZT01000011.1"/>
</dbReference>
<dbReference type="Gene3D" id="1.10.10.60">
    <property type="entry name" value="Homeodomain-like"/>
    <property type="match status" value="1"/>
</dbReference>
<evidence type="ECO:0000256" key="1">
    <source>
        <dbReference type="ARBA" id="ARBA00022553"/>
    </source>
</evidence>
<evidence type="ECO:0000256" key="3">
    <source>
        <dbReference type="ARBA" id="ARBA00022840"/>
    </source>
</evidence>
<dbReference type="InterPro" id="IPR058031">
    <property type="entry name" value="AAA_lid_NorR"/>
</dbReference>
<evidence type="ECO:0000313" key="10">
    <source>
        <dbReference type="EMBL" id="SMF36349.1"/>
    </source>
</evidence>
<dbReference type="InterPro" id="IPR027417">
    <property type="entry name" value="P-loop_NTPase"/>
</dbReference>
<protein>
    <submittedName>
        <fullName evidence="10">Two-component system, NtrC family, response regulator GlrR</fullName>
    </submittedName>
</protein>
<dbReference type="SMART" id="SM00448">
    <property type="entry name" value="REC"/>
    <property type="match status" value="1"/>
</dbReference>
<dbReference type="InterPro" id="IPR002197">
    <property type="entry name" value="HTH_Fis"/>
</dbReference>
<dbReference type="PROSITE" id="PS00688">
    <property type="entry name" value="SIGMA54_INTERACT_3"/>
    <property type="match status" value="1"/>
</dbReference>